<keyword evidence="3" id="KW-1185">Reference proteome</keyword>
<evidence type="ECO:0000313" key="3">
    <source>
        <dbReference type="Proteomes" id="UP001176940"/>
    </source>
</evidence>
<sequence>MSTSTSSQELLGLNPSNLQDSEGNAVRPEPALLKLLHTAGAKGDTFTLKQESAGEIRTKNTGNPQKIRRAKASEFFQAISSLKEDWVIIPVPQSERFQGFYSNLFIVPKKDGTVRPILDLKLLNKFVRVRRFRMESLRSVIASMEKGEFWRL</sequence>
<dbReference type="InterPro" id="IPR043128">
    <property type="entry name" value="Rev_trsase/Diguanyl_cyclase"/>
</dbReference>
<proteinExistence type="predicted"/>
<name>A0ABN9LEC2_9NEOB</name>
<evidence type="ECO:0000256" key="1">
    <source>
        <dbReference type="SAM" id="MobiDB-lite"/>
    </source>
</evidence>
<dbReference type="InterPro" id="IPR043502">
    <property type="entry name" value="DNA/RNA_pol_sf"/>
</dbReference>
<protein>
    <submittedName>
        <fullName evidence="2">Uncharacterized protein</fullName>
    </submittedName>
</protein>
<feature type="region of interest" description="Disordered" evidence="1">
    <location>
        <begin position="1"/>
        <end position="25"/>
    </location>
</feature>
<dbReference type="Gene3D" id="3.10.10.10">
    <property type="entry name" value="HIV Type 1 Reverse Transcriptase, subunit A, domain 1"/>
    <property type="match status" value="1"/>
</dbReference>
<reference evidence="2" key="1">
    <citation type="submission" date="2023-07" db="EMBL/GenBank/DDBJ databases">
        <authorList>
            <person name="Stuckert A."/>
        </authorList>
    </citation>
    <scope>NUCLEOTIDE SEQUENCE</scope>
</reference>
<feature type="compositionally biased region" description="Polar residues" evidence="1">
    <location>
        <begin position="1"/>
        <end position="22"/>
    </location>
</feature>
<dbReference type="InterPro" id="IPR036885">
    <property type="entry name" value="SWIB_MDM2_dom_sf"/>
</dbReference>
<dbReference type="SUPFAM" id="SSF56672">
    <property type="entry name" value="DNA/RNA polymerases"/>
    <property type="match status" value="1"/>
</dbReference>
<dbReference type="Gene3D" id="3.30.70.270">
    <property type="match status" value="1"/>
</dbReference>
<accession>A0ABN9LEC2</accession>
<dbReference type="SUPFAM" id="SSF47592">
    <property type="entry name" value="SWIB/MDM2 domain"/>
    <property type="match status" value="1"/>
</dbReference>
<dbReference type="Proteomes" id="UP001176940">
    <property type="component" value="Unassembled WGS sequence"/>
</dbReference>
<dbReference type="EMBL" id="CAUEEQ010013034">
    <property type="protein sequence ID" value="CAJ0936938.1"/>
    <property type="molecule type" value="Genomic_DNA"/>
</dbReference>
<gene>
    <name evidence="2" type="ORF">RIMI_LOCUS7022823</name>
</gene>
<comment type="caution">
    <text evidence="2">The sequence shown here is derived from an EMBL/GenBank/DDBJ whole genome shotgun (WGS) entry which is preliminary data.</text>
</comment>
<organism evidence="2 3">
    <name type="scientific">Ranitomeya imitator</name>
    <name type="common">mimic poison frog</name>
    <dbReference type="NCBI Taxonomy" id="111125"/>
    <lineage>
        <taxon>Eukaryota</taxon>
        <taxon>Metazoa</taxon>
        <taxon>Chordata</taxon>
        <taxon>Craniata</taxon>
        <taxon>Vertebrata</taxon>
        <taxon>Euteleostomi</taxon>
        <taxon>Amphibia</taxon>
        <taxon>Batrachia</taxon>
        <taxon>Anura</taxon>
        <taxon>Neobatrachia</taxon>
        <taxon>Hyloidea</taxon>
        <taxon>Dendrobatidae</taxon>
        <taxon>Dendrobatinae</taxon>
        <taxon>Ranitomeya</taxon>
    </lineage>
</organism>
<evidence type="ECO:0000313" key="2">
    <source>
        <dbReference type="EMBL" id="CAJ0936938.1"/>
    </source>
</evidence>